<name>A0A927ZSL7_9CLOT</name>
<dbReference type="InterPro" id="IPR005551">
    <property type="entry name" value="CitX"/>
</dbReference>
<keyword evidence="7" id="KW-0328">Glycosyltransferase</keyword>
<evidence type="ECO:0000313" key="7">
    <source>
        <dbReference type="EMBL" id="MBE6059023.1"/>
    </source>
</evidence>
<dbReference type="Pfam" id="PF03802">
    <property type="entry name" value="CitX"/>
    <property type="match status" value="1"/>
</dbReference>
<accession>A0A927ZSL7</accession>
<evidence type="ECO:0000256" key="2">
    <source>
        <dbReference type="ARBA" id="ARBA00022679"/>
    </source>
</evidence>
<comment type="catalytic activity">
    <reaction evidence="6">
        <text>apo-[citrate lyase ACP] + 2'-(5''-triphospho-alpha-D-ribosyl)-3'-dephospho-CoA = holo-[citrate lyase ACP] + diphosphate</text>
        <dbReference type="Rhea" id="RHEA:16333"/>
        <dbReference type="Rhea" id="RHEA-COMP:10157"/>
        <dbReference type="Rhea" id="RHEA-COMP:10158"/>
        <dbReference type="ChEBI" id="CHEBI:29999"/>
        <dbReference type="ChEBI" id="CHEBI:33019"/>
        <dbReference type="ChEBI" id="CHEBI:61378"/>
        <dbReference type="ChEBI" id="CHEBI:82683"/>
        <dbReference type="EC" id="2.7.7.61"/>
    </reaction>
</comment>
<keyword evidence="5" id="KW-0067">ATP-binding</keyword>
<dbReference type="GO" id="GO:0051191">
    <property type="term" value="P:prosthetic group biosynthetic process"/>
    <property type="evidence" value="ECO:0007669"/>
    <property type="project" value="InterPro"/>
</dbReference>
<evidence type="ECO:0000256" key="1">
    <source>
        <dbReference type="ARBA" id="ARBA00001210"/>
    </source>
</evidence>
<keyword evidence="4" id="KW-0547">Nucleotide-binding</keyword>
<dbReference type="NCBIfam" id="TIGR03124">
    <property type="entry name" value="citrate_citX"/>
    <property type="match status" value="1"/>
</dbReference>
<evidence type="ECO:0000256" key="3">
    <source>
        <dbReference type="ARBA" id="ARBA00022695"/>
    </source>
</evidence>
<comment type="catalytic activity">
    <reaction evidence="1">
        <text>3'-dephospho-CoA + ATP = 2'-(5''-triphospho-alpha-D-ribosyl)-3'-dephospho-CoA + adenine</text>
        <dbReference type="Rhea" id="RHEA:15117"/>
        <dbReference type="ChEBI" id="CHEBI:16708"/>
        <dbReference type="ChEBI" id="CHEBI:30616"/>
        <dbReference type="ChEBI" id="CHEBI:57328"/>
        <dbReference type="ChEBI" id="CHEBI:61378"/>
        <dbReference type="EC" id="2.4.2.52"/>
    </reaction>
</comment>
<comment type="caution">
    <text evidence="7">The sequence shown here is derived from an EMBL/GenBank/DDBJ whole genome shotgun (WGS) entry which is preliminary data.</text>
</comment>
<dbReference type="GO" id="GO:0016757">
    <property type="term" value="F:glycosyltransferase activity"/>
    <property type="evidence" value="ECO:0007669"/>
    <property type="project" value="UniProtKB-KW"/>
</dbReference>
<dbReference type="Gene3D" id="1.10.4200.10">
    <property type="entry name" value="Triphosphoribosyl-dephospho-CoA protein"/>
    <property type="match status" value="1"/>
</dbReference>
<organism evidence="7 8">
    <name type="scientific">Clostridium sulfidigenes</name>
    <dbReference type="NCBI Taxonomy" id="318464"/>
    <lineage>
        <taxon>Bacteria</taxon>
        <taxon>Bacillati</taxon>
        <taxon>Bacillota</taxon>
        <taxon>Clostridia</taxon>
        <taxon>Eubacteriales</taxon>
        <taxon>Clostridiaceae</taxon>
        <taxon>Clostridium</taxon>
    </lineage>
</organism>
<gene>
    <name evidence="7" type="primary">citG</name>
    <name evidence="7" type="ORF">E7215_02440</name>
</gene>
<evidence type="ECO:0000313" key="8">
    <source>
        <dbReference type="Proteomes" id="UP000768462"/>
    </source>
</evidence>
<evidence type="ECO:0000256" key="6">
    <source>
        <dbReference type="ARBA" id="ARBA00048574"/>
    </source>
</evidence>
<dbReference type="GO" id="GO:0046917">
    <property type="term" value="F:triphosphoribosyl-dephospho-CoA synthase activity"/>
    <property type="evidence" value="ECO:0007669"/>
    <property type="project" value="UniProtKB-EC"/>
</dbReference>
<evidence type="ECO:0000256" key="4">
    <source>
        <dbReference type="ARBA" id="ARBA00022741"/>
    </source>
</evidence>
<dbReference type="AlphaFoldDB" id="A0A927ZSL7"/>
<keyword evidence="2 7" id="KW-0808">Transferase</keyword>
<dbReference type="Proteomes" id="UP000768462">
    <property type="component" value="Unassembled WGS sequence"/>
</dbReference>
<dbReference type="InterPro" id="IPR002736">
    <property type="entry name" value="CitG"/>
</dbReference>
<keyword evidence="3" id="KW-0548">Nucleotidyltransferase</keyword>
<dbReference type="EC" id="2.4.2.52" evidence="7"/>
<dbReference type="NCBIfam" id="TIGR03125">
    <property type="entry name" value="citrate_citG"/>
    <property type="match status" value="1"/>
</dbReference>
<protein>
    <submittedName>
        <fullName evidence="7">Triphosphoribosyl-dephospho-CoA synthase CitG</fullName>
        <ecNumber evidence="7">2.4.2.52</ecNumber>
    </submittedName>
</protein>
<dbReference type="EMBL" id="SVCM01000027">
    <property type="protein sequence ID" value="MBE6059023.1"/>
    <property type="molecule type" value="Genomic_DNA"/>
</dbReference>
<dbReference type="InterPro" id="IPR017551">
    <property type="entry name" value="TriPribosyl-deP-CoA_syn_CitG"/>
</dbReference>
<sequence>MDYTEIDEFLNHREKRVLHQEQLLRNTSGGVTLATVRVNYPGIKKSNYITDRIAKIVCEDIYLFHNKNIICKEIYKNKEGVIGHFIFNTDNIEVKKQLIYMEENHILGRCVDIDVYYLDDSDPLMPSLRGVSRSDIGLEPRKCFLCTEEARICSRSQKHSIEKIKEYFISKYEEYTCYVDKRDRLSYEISQLALKSMITEVSTMPSYGLVSPVTKGSHKDMDYYTFLESSFAIAPFIKEMLEVGYSYETPQNIFKAIRIIGIRCEDTMFKVTKGVNTHKGMIFLIGVVATALGKALYEKLSFNKVQIILKDMCENILDDFNDLHKKKELTHGEALYLEYGFAGIRGEIKKGLENIFQEIIPKHKSSNLKGNDLYSETLLMLISKVEDSTIVHRQNIEKLREVQTRAYEILNLGGFNSEEGIKAAHDFEKQCIDENVSPGGSADLLALVIFLTESERFFS</sequence>
<evidence type="ECO:0000256" key="5">
    <source>
        <dbReference type="ARBA" id="ARBA00022840"/>
    </source>
</evidence>
<dbReference type="GO" id="GO:0005524">
    <property type="term" value="F:ATP binding"/>
    <property type="evidence" value="ECO:0007669"/>
    <property type="project" value="UniProtKB-KW"/>
</dbReference>
<dbReference type="Pfam" id="PF01874">
    <property type="entry name" value="CitG"/>
    <property type="match status" value="1"/>
</dbReference>
<dbReference type="GO" id="GO:0050519">
    <property type="term" value="F:holo-citrate lyase synthase activity"/>
    <property type="evidence" value="ECO:0007669"/>
    <property type="project" value="UniProtKB-EC"/>
</dbReference>
<dbReference type="PANTHER" id="PTHR30201">
    <property type="entry name" value="TRIPHOSPHORIBOSYL-DEPHOSPHO-COA SYNTHASE"/>
    <property type="match status" value="1"/>
</dbReference>
<reference evidence="7" key="1">
    <citation type="submission" date="2019-04" db="EMBL/GenBank/DDBJ databases">
        <title>Evolution of Biomass-Degrading Anaerobic Consortia Revealed by Metagenomics.</title>
        <authorList>
            <person name="Peng X."/>
        </authorList>
    </citation>
    <scope>NUCLEOTIDE SEQUENCE</scope>
    <source>
        <strain evidence="7">SIG254</strain>
    </source>
</reference>
<dbReference type="PANTHER" id="PTHR30201:SF2">
    <property type="entry name" value="2-(5''-TRIPHOSPHORIBOSYL)-3'-DEPHOSPHOCOENZYME-A SYNTHASE"/>
    <property type="match status" value="1"/>
</dbReference>
<proteinExistence type="predicted"/>